<gene>
    <name evidence="4 6" type="primary">pqqC</name>
    <name evidence="6" type="ORF">KTT_31130</name>
</gene>
<evidence type="ECO:0000256" key="1">
    <source>
        <dbReference type="ARBA" id="ARBA00004948"/>
    </source>
</evidence>
<dbReference type="InterPro" id="IPR004305">
    <property type="entry name" value="Thiaminase-2/PQQC"/>
</dbReference>
<keyword evidence="7" id="KW-1185">Reference proteome</keyword>
<dbReference type="InterPro" id="IPR039068">
    <property type="entry name" value="PqqC-like"/>
</dbReference>
<dbReference type="Gene3D" id="1.20.910.10">
    <property type="entry name" value="Heme oxygenase-like"/>
    <property type="match status" value="1"/>
</dbReference>
<comment type="similarity">
    <text evidence="4">Belongs to the PqqC family.</text>
</comment>
<dbReference type="EC" id="1.3.3.11" evidence="4"/>
<proteinExistence type="inferred from homology"/>
<evidence type="ECO:0000256" key="4">
    <source>
        <dbReference type="HAMAP-Rule" id="MF_00654"/>
    </source>
</evidence>
<dbReference type="EMBL" id="BIFR01000001">
    <property type="protein sequence ID" value="GCE13254.1"/>
    <property type="molecule type" value="Genomic_DNA"/>
</dbReference>
<dbReference type="UniPathway" id="UPA00539"/>
<reference evidence="7" key="1">
    <citation type="submission" date="2018-12" db="EMBL/GenBank/DDBJ databases">
        <title>Tengunoibacter tsumagoiensis gen. nov., sp. nov., Dictyobacter kobayashii sp. nov., D. alpinus sp. nov., and D. joshuensis sp. nov. and description of Dictyobacteraceae fam. nov. within the order Ktedonobacterales isolated from Tengu-no-mugimeshi.</title>
        <authorList>
            <person name="Wang C.M."/>
            <person name="Zheng Y."/>
            <person name="Sakai Y."/>
            <person name="Toyoda A."/>
            <person name="Minakuchi Y."/>
            <person name="Abe K."/>
            <person name="Yokota A."/>
            <person name="Yabe S."/>
        </authorList>
    </citation>
    <scope>NUCLEOTIDE SEQUENCE [LARGE SCALE GENOMIC DNA]</scope>
    <source>
        <strain evidence="7">Uno3</strain>
    </source>
</reference>
<organism evidence="6 7">
    <name type="scientific">Tengunoibacter tsumagoiensis</name>
    <dbReference type="NCBI Taxonomy" id="2014871"/>
    <lineage>
        <taxon>Bacteria</taxon>
        <taxon>Bacillati</taxon>
        <taxon>Chloroflexota</taxon>
        <taxon>Ktedonobacteria</taxon>
        <taxon>Ktedonobacterales</taxon>
        <taxon>Dictyobacteraceae</taxon>
        <taxon>Tengunoibacter</taxon>
    </lineage>
</organism>
<dbReference type="GO" id="GO:0033732">
    <property type="term" value="F:pyrroloquinoline-quinone synthase activity"/>
    <property type="evidence" value="ECO:0007669"/>
    <property type="project" value="UniProtKB-EC"/>
</dbReference>
<comment type="caution">
    <text evidence="6">The sequence shown here is derived from an EMBL/GenBank/DDBJ whole genome shotgun (WGS) entry which is preliminary data.</text>
</comment>
<dbReference type="OrthoDB" id="9800756at2"/>
<dbReference type="Proteomes" id="UP000287352">
    <property type="component" value="Unassembled WGS sequence"/>
</dbReference>
<comment type="pathway">
    <text evidence="1">Cofactor biosynthesis; thiamine diphosphate biosynthesis.</text>
</comment>
<dbReference type="NCBIfam" id="TIGR02111">
    <property type="entry name" value="PQQ_syn_pqqC"/>
    <property type="match status" value="1"/>
</dbReference>
<dbReference type="InterPro" id="IPR016084">
    <property type="entry name" value="Haem_Oase-like_multi-hlx"/>
</dbReference>
<keyword evidence="2 4" id="KW-0884">PQQ biosynthesis</keyword>
<dbReference type="SUPFAM" id="SSF48613">
    <property type="entry name" value="Heme oxygenase-like"/>
    <property type="match status" value="1"/>
</dbReference>
<keyword evidence="3 4" id="KW-0560">Oxidoreductase</keyword>
<dbReference type="PANTHER" id="PTHR40279">
    <property type="entry name" value="PQQC-LIKE PROTEIN"/>
    <property type="match status" value="1"/>
</dbReference>
<dbReference type="Pfam" id="PF03070">
    <property type="entry name" value="TENA_THI-4"/>
    <property type="match status" value="1"/>
</dbReference>
<dbReference type="GO" id="GO:0018189">
    <property type="term" value="P:pyrroloquinoline quinone biosynthetic process"/>
    <property type="evidence" value="ECO:0007669"/>
    <property type="project" value="UniProtKB-UniRule"/>
</dbReference>
<evidence type="ECO:0000256" key="3">
    <source>
        <dbReference type="ARBA" id="ARBA00023002"/>
    </source>
</evidence>
<feature type="domain" description="Thiaminase-2/PQQC" evidence="5">
    <location>
        <begin position="19"/>
        <end position="227"/>
    </location>
</feature>
<protein>
    <recommendedName>
        <fullName evidence="4">Pyrroloquinoline-quinone synthase</fullName>
        <ecNumber evidence="4">1.3.3.11</ecNumber>
    </recommendedName>
    <alternativeName>
        <fullName evidence="4">Coenzyme PQQ synthesis protein C</fullName>
    </alternativeName>
    <alternativeName>
        <fullName evidence="4">Pyrroloquinoline quinone biosynthesis protein C</fullName>
    </alternativeName>
</protein>
<accession>A0A402A2A0</accession>
<name>A0A402A2A0_9CHLR</name>
<comment type="pathway">
    <text evidence="4">Cofactor biosynthesis; pyrroloquinoline quinone biosynthesis.</text>
</comment>
<evidence type="ECO:0000313" key="6">
    <source>
        <dbReference type="EMBL" id="GCE13254.1"/>
    </source>
</evidence>
<dbReference type="HAMAP" id="MF_00654">
    <property type="entry name" value="PQQ_syn_PqqC"/>
    <property type="match status" value="1"/>
</dbReference>
<dbReference type="RefSeq" id="WP_126580797.1">
    <property type="nucleotide sequence ID" value="NZ_BIFR01000001.1"/>
</dbReference>
<dbReference type="PANTHER" id="PTHR40279:SF3">
    <property type="entry name" value="4-AMINOBENZOATE SYNTHASE"/>
    <property type="match status" value="1"/>
</dbReference>
<evidence type="ECO:0000256" key="2">
    <source>
        <dbReference type="ARBA" id="ARBA00022905"/>
    </source>
</evidence>
<dbReference type="AlphaFoldDB" id="A0A402A2A0"/>
<dbReference type="InterPro" id="IPR011845">
    <property type="entry name" value="PqqC"/>
</dbReference>
<evidence type="ECO:0000259" key="5">
    <source>
        <dbReference type="Pfam" id="PF03070"/>
    </source>
</evidence>
<evidence type="ECO:0000313" key="7">
    <source>
        <dbReference type="Proteomes" id="UP000287352"/>
    </source>
</evidence>
<sequence length="248" mass="28561">MTQTQCGERWNRETFLAQLRAVGHYKYHNKHPFHTYMNEGRLTPEQVRGWVANRFYYQQNIPIKDAAILSNCPIREVRRIWLHRITDHDGLQNDDGGIGAWLKLATATGLTRAELQDERHVLPGVRFAVDAYVQFTRTKPWPIAIASSLTELFAPDLMSTRLAAFKKYYPWVADEGLDYFRSRITQASIDSDQGLELTMAYCDTLPLQEEAVKALSFKCDLLWSMLDAMMLEYSGYKKKWSEEAVAAG</sequence>
<comment type="catalytic activity">
    <reaction evidence="4">
        <text>6-(2-amino-2-carboxyethyl)-7,8-dioxo-1,2,3,4,7,8-hexahydroquinoline-2,4-dicarboxylate + 3 O2 = pyrroloquinoline quinone + 2 H2O2 + 2 H2O + H(+)</text>
        <dbReference type="Rhea" id="RHEA:10692"/>
        <dbReference type="ChEBI" id="CHEBI:15377"/>
        <dbReference type="ChEBI" id="CHEBI:15378"/>
        <dbReference type="ChEBI" id="CHEBI:15379"/>
        <dbReference type="ChEBI" id="CHEBI:16240"/>
        <dbReference type="ChEBI" id="CHEBI:58442"/>
        <dbReference type="ChEBI" id="CHEBI:58778"/>
        <dbReference type="EC" id="1.3.3.11"/>
    </reaction>
</comment>
<comment type="function">
    <text evidence="4">Ring cyclization and eight-electron oxidation of 3a-(2-amino-2-carboxyethyl)-4,5-dioxo-4,5,6,7,8,9-hexahydroquinoline-7,9-dicarboxylic-acid to PQQ.</text>
</comment>